<accession>A0A3G5ABV0</accession>
<evidence type="ECO:0000313" key="1">
    <source>
        <dbReference type="EMBL" id="AYV84695.1"/>
    </source>
</evidence>
<dbReference type="EMBL" id="MK072416">
    <property type="protein sequence ID" value="AYV84695.1"/>
    <property type="molecule type" value="Genomic_DNA"/>
</dbReference>
<protein>
    <submittedName>
        <fullName evidence="1">Uncharacterized protein</fullName>
    </submittedName>
</protein>
<organism evidence="1">
    <name type="scientific">Hyperionvirus sp</name>
    <dbReference type="NCBI Taxonomy" id="2487770"/>
    <lineage>
        <taxon>Viruses</taxon>
        <taxon>Varidnaviria</taxon>
        <taxon>Bamfordvirae</taxon>
        <taxon>Nucleocytoviricota</taxon>
        <taxon>Megaviricetes</taxon>
        <taxon>Imitervirales</taxon>
        <taxon>Mimiviridae</taxon>
        <taxon>Klosneuvirinae</taxon>
    </lineage>
</organism>
<sequence>MAAEESKVSTHKLIAFAGKHCGMTVAESSCLPYHLKQLGVVISRDADGDETVSGSNTFLWNLKLNIEDYNTREKKVRALLTDIANKLPENLLRWANTNADEKRLALSGWVWITEKEFASFIPGGSLLANFYRNYDGSATCSTYDHHVIVAIDVDGKRCYLQWLEMSGGDYGDLNSFGVVIRSTDPARLSKISLHYKTLLSTARFFPTFAALEKHYDQTHSPIIENPLKTWATKNPLIITRERTRAHL</sequence>
<reference evidence="1" key="1">
    <citation type="submission" date="2018-10" db="EMBL/GenBank/DDBJ databases">
        <title>Hidden diversity of soil giant viruses.</title>
        <authorList>
            <person name="Schulz F."/>
            <person name="Alteio L."/>
            <person name="Goudeau D."/>
            <person name="Ryan E.M."/>
            <person name="Malmstrom R.R."/>
            <person name="Blanchard J."/>
            <person name="Woyke T."/>
        </authorList>
    </citation>
    <scope>NUCLEOTIDE SEQUENCE</scope>
    <source>
        <strain evidence="1">HYV1</strain>
    </source>
</reference>
<name>A0A3G5ABV0_9VIRU</name>
<gene>
    <name evidence="1" type="ORF">Hyperionvirus34_19</name>
</gene>
<proteinExistence type="predicted"/>